<organism evidence="5 6">
    <name type="scientific">Trichogramma kaykai</name>
    <dbReference type="NCBI Taxonomy" id="54128"/>
    <lineage>
        <taxon>Eukaryota</taxon>
        <taxon>Metazoa</taxon>
        <taxon>Ecdysozoa</taxon>
        <taxon>Arthropoda</taxon>
        <taxon>Hexapoda</taxon>
        <taxon>Insecta</taxon>
        <taxon>Pterygota</taxon>
        <taxon>Neoptera</taxon>
        <taxon>Endopterygota</taxon>
        <taxon>Hymenoptera</taxon>
        <taxon>Apocrita</taxon>
        <taxon>Proctotrupomorpha</taxon>
        <taxon>Chalcidoidea</taxon>
        <taxon>Trichogrammatidae</taxon>
        <taxon>Trichogramma</taxon>
    </lineage>
</organism>
<dbReference type="PROSITE" id="PS50240">
    <property type="entry name" value="TRYPSIN_DOM"/>
    <property type="match status" value="1"/>
</dbReference>
<proteinExistence type="inferred from homology"/>
<evidence type="ECO:0000313" key="6">
    <source>
        <dbReference type="Proteomes" id="UP001627154"/>
    </source>
</evidence>
<comment type="similarity">
    <text evidence="2">Belongs to the peptidase S1 family. CLIP subfamily.</text>
</comment>
<dbReference type="AlphaFoldDB" id="A0ABD2WIZ5"/>
<evidence type="ECO:0000256" key="1">
    <source>
        <dbReference type="ARBA" id="ARBA00023157"/>
    </source>
</evidence>
<dbReference type="CDD" id="cd00190">
    <property type="entry name" value="Tryp_SPc"/>
    <property type="match status" value="1"/>
</dbReference>
<feature type="chain" id="PRO_5044892102" description="Peptidase S1 domain-containing protein" evidence="3">
    <location>
        <begin position="20"/>
        <end position="278"/>
    </location>
</feature>
<dbReference type="InterPro" id="IPR043504">
    <property type="entry name" value="Peptidase_S1_PA_chymotrypsin"/>
</dbReference>
<protein>
    <recommendedName>
        <fullName evidence="4">Peptidase S1 domain-containing protein</fullName>
    </recommendedName>
</protein>
<keyword evidence="6" id="KW-1185">Reference proteome</keyword>
<dbReference type="InterPro" id="IPR001314">
    <property type="entry name" value="Peptidase_S1A"/>
</dbReference>
<dbReference type="InterPro" id="IPR018114">
    <property type="entry name" value="TRYPSIN_HIS"/>
</dbReference>
<dbReference type="Gene3D" id="2.40.10.10">
    <property type="entry name" value="Trypsin-like serine proteases"/>
    <property type="match status" value="1"/>
</dbReference>
<keyword evidence="1" id="KW-1015">Disulfide bond</keyword>
<dbReference type="Proteomes" id="UP001627154">
    <property type="component" value="Unassembled WGS sequence"/>
</dbReference>
<reference evidence="5 6" key="1">
    <citation type="journal article" date="2024" name="bioRxiv">
        <title>A reference genome for Trichogramma kaykai: A tiny desert-dwelling parasitoid wasp with competing sex-ratio distorters.</title>
        <authorList>
            <person name="Culotta J."/>
            <person name="Lindsey A.R."/>
        </authorList>
    </citation>
    <scope>NUCLEOTIDE SEQUENCE [LARGE SCALE GENOMIC DNA]</scope>
    <source>
        <strain evidence="5 6">KSX58</strain>
    </source>
</reference>
<dbReference type="SUPFAM" id="SSF50494">
    <property type="entry name" value="Trypsin-like serine proteases"/>
    <property type="match status" value="1"/>
</dbReference>
<dbReference type="PROSITE" id="PS00134">
    <property type="entry name" value="TRYPSIN_HIS"/>
    <property type="match status" value="1"/>
</dbReference>
<dbReference type="EMBL" id="JBJJXI010000103">
    <property type="protein sequence ID" value="KAL3392546.1"/>
    <property type="molecule type" value="Genomic_DNA"/>
</dbReference>
<feature type="domain" description="Peptidase S1" evidence="4">
    <location>
        <begin position="28"/>
        <end position="274"/>
    </location>
</feature>
<sequence>MYYKVLCFVILSLLSVCHAGPLKAKERILNGTVAEGGMFPYMASLQNKKTSFHYCGASIINKRYLLTAAHCLEHPTYKDENGDKTGVMDLDTLKIVVGINRLDDNEGITLEAEKLINHEKYNIYQPTHINQYDIGLIRLNKDIEFNDRVQPIKLITSKDDYPKKDEILKLTGWGISEKGSHIASNDLLTARLLYMNAQDCEKRWTPEFYNYYLDDGMMCTVSFQIPDSGDSGSPLVNDRGIQVGVFVTGLGIRHLPNGYTDVLFYADWIAEHSKISDD</sequence>
<gene>
    <name evidence="5" type="ORF">TKK_012863</name>
</gene>
<dbReference type="InterPro" id="IPR009003">
    <property type="entry name" value="Peptidase_S1_PA"/>
</dbReference>
<dbReference type="PRINTS" id="PR00722">
    <property type="entry name" value="CHYMOTRYPSIN"/>
</dbReference>
<name>A0ABD2WIZ5_9HYME</name>
<dbReference type="InterPro" id="IPR051487">
    <property type="entry name" value="Ser/Thr_Proteases_Immune/Dev"/>
</dbReference>
<evidence type="ECO:0000256" key="2">
    <source>
        <dbReference type="ARBA" id="ARBA00024195"/>
    </source>
</evidence>
<dbReference type="InterPro" id="IPR001254">
    <property type="entry name" value="Trypsin_dom"/>
</dbReference>
<dbReference type="SMART" id="SM00020">
    <property type="entry name" value="Tryp_SPc"/>
    <property type="match status" value="1"/>
</dbReference>
<evidence type="ECO:0000313" key="5">
    <source>
        <dbReference type="EMBL" id="KAL3392546.1"/>
    </source>
</evidence>
<dbReference type="PANTHER" id="PTHR24256">
    <property type="entry name" value="TRYPTASE-RELATED"/>
    <property type="match status" value="1"/>
</dbReference>
<comment type="caution">
    <text evidence="5">The sequence shown here is derived from an EMBL/GenBank/DDBJ whole genome shotgun (WGS) entry which is preliminary data.</text>
</comment>
<keyword evidence="3" id="KW-0732">Signal</keyword>
<feature type="signal peptide" evidence="3">
    <location>
        <begin position="1"/>
        <end position="19"/>
    </location>
</feature>
<accession>A0ABD2WIZ5</accession>
<dbReference type="Pfam" id="PF00089">
    <property type="entry name" value="Trypsin"/>
    <property type="match status" value="1"/>
</dbReference>
<evidence type="ECO:0000256" key="3">
    <source>
        <dbReference type="SAM" id="SignalP"/>
    </source>
</evidence>
<dbReference type="FunFam" id="2.40.10.10:FF:000068">
    <property type="entry name" value="transmembrane protease serine 2"/>
    <property type="match status" value="1"/>
</dbReference>
<evidence type="ECO:0000259" key="4">
    <source>
        <dbReference type="PROSITE" id="PS50240"/>
    </source>
</evidence>